<evidence type="ECO:0000256" key="9">
    <source>
        <dbReference type="ARBA" id="ARBA00022884"/>
    </source>
</evidence>
<evidence type="ECO:0000256" key="7">
    <source>
        <dbReference type="ARBA" id="ARBA00022723"/>
    </source>
</evidence>
<reference evidence="14" key="1">
    <citation type="submission" date="2021-12" db="EMBL/GenBank/DDBJ databases">
        <authorList>
            <person name="King R."/>
        </authorList>
    </citation>
    <scope>NUCLEOTIDE SEQUENCE</scope>
</reference>
<feature type="compositionally biased region" description="Low complexity" evidence="13">
    <location>
        <begin position="432"/>
        <end position="442"/>
    </location>
</feature>
<dbReference type="GO" id="GO:0090486">
    <property type="term" value="F:small RNA 2'-O-methyltransferase activity"/>
    <property type="evidence" value="ECO:0007669"/>
    <property type="project" value="UniProtKB-EC"/>
</dbReference>
<gene>
    <name evidence="14" type="ORF">MELIAE_LOCUS5341</name>
</gene>
<dbReference type="GO" id="GO:0001510">
    <property type="term" value="P:RNA methylation"/>
    <property type="evidence" value="ECO:0007669"/>
    <property type="project" value="InterPro"/>
</dbReference>
<dbReference type="EC" id="2.1.1.386" evidence="11"/>
<evidence type="ECO:0000256" key="13">
    <source>
        <dbReference type="SAM" id="MobiDB-lite"/>
    </source>
</evidence>
<dbReference type="GO" id="GO:0005634">
    <property type="term" value="C:nucleus"/>
    <property type="evidence" value="ECO:0007669"/>
    <property type="project" value="TreeGrafter"/>
</dbReference>
<dbReference type="PANTHER" id="PTHR21404">
    <property type="entry name" value="HEN1"/>
    <property type="match status" value="1"/>
</dbReference>
<proteinExistence type="inferred from homology"/>
<keyword evidence="8" id="KW-0460">Magnesium</keyword>
<dbReference type="OrthoDB" id="2154311at2759"/>
<keyword evidence="9" id="KW-0694">RNA-binding</keyword>
<keyword evidence="4" id="KW-0489">Methyltransferase</keyword>
<comment type="similarity">
    <text evidence="2">Belongs to the methyltransferase superfamily. HEN1 family.</text>
</comment>
<organism evidence="14 15">
    <name type="scientific">Brassicogethes aeneus</name>
    <name type="common">Rape pollen beetle</name>
    <name type="synonym">Meligethes aeneus</name>
    <dbReference type="NCBI Taxonomy" id="1431903"/>
    <lineage>
        <taxon>Eukaryota</taxon>
        <taxon>Metazoa</taxon>
        <taxon>Ecdysozoa</taxon>
        <taxon>Arthropoda</taxon>
        <taxon>Hexapoda</taxon>
        <taxon>Insecta</taxon>
        <taxon>Pterygota</taxon>
        <taxon>Neoptera</taxon>
        <taxon>Endopterygota</taxon>
        <taxon>Coleoptera</taxon>
        <taxon>Polyphaga</taxon>
        <taxon>Cucujiformia</taxon>
        <taxon>Nitidulidae</taxon>
        <taxon>Meligethinae</taxon>
        <taxon>Brassicogethes</taxon>
    </lineage>
</organism>
<feature type="compositionally biased region" description="Polar residues" evidence="13">
    <location>
        <begin position="531"/>
        <end position="540"/>
    </location>
</feature>
<feature type="region of interest" description="Disordered" evidence="13">
    <location>
        <begin position="429"/>
        <end position="540"/>
    </location>
</feature>
<evidence type="ECO:0000256" key="12">
    <source>
        <dbReference type="ARBA" id="ARBA00048418"/>
    </source>
</evidence>
<evidence type="ECO:0000256" key="11">
    <source>
        <dbReference type="ARBA" id="ARBA00035025"/>
    </source>
</evidence>
<sequence length="540" mass="62527">MIVLFHLFSYFVNKIMKNIGLFYKCSLVNDENNCTIICKKDAEYNIKFDPPAYLQRYGQVYQTLLNEKWRKDVNKLIDFGCSEFGLFIYIKRLINLNELIFIDIDEDLLLDNLYKLRPLTVEYLKRRDNPLNINVFCGSVSNPDPQLLNTDAVVAIELIEHLYPDVLEAFPYNIFGYIQPKLVIITTPNADFNVVFNNKNMKFRHYDHKFEWSRQQFEDWAYNIVTRFPEYDVSFDGIAYGPSGTEKYGCCSQMALFVKKEENLELSKINLCKCDKNNVCQSNNDCTKMCCNCLCDICCPTSSFGVCTYFTFSINFPTCKDGFFKNKFLEKIEYPYEQDSRTQEEKLIDEFKYRVNYFGQPYGRFFNEETNRSEIPLDSILYGPDGAFLGVPELNTLLQKIGYKTEECIIQETGRREICVLYEPVMDDTTSESEASGYESSENQVFKAESMSDWDESSQKDNQNKHRVHPSIVAVDIDDEEDDADSESSNDTIDYAQVDPEPEVNSVQEDSFQGIPNHFSPPEPISENEGENSPQSSNTN</sequence>
<dbReference type="PANTHER" id="PTHR21404:SF3">
    <property type="entry name" value="SMALL RNA 2'-O-METHYLTRANSFERASE"/>
    <property type="match status" value="1"/>
</dbReference>
<evidence type="ECO:0000256" key="5">
    <source>
        <dbReference type="ARBA" id="ARBA00022679"/>
    </source>
</evidence>
<dbReference type="GO" id="GO:0034587">
    <property type="term" value="P:piRNA processing"/>
    <property type="evidence" value="ECO:0007669"/>
    <property type="project" value="TreeGrafter"/>
</dbReference>
<dbReference type="Proteomes" id="UP001154078">
    <property type="component" value="Chromosome 3"/>
</dbReference>
<evidence type="ECO:0000256" key="1">
    <source>
        <dbReference type="ARBA" id="ARBA00001946"/>
    </source>
</evidence>
<comment type="cofactor">
    <cofactor evidence="1">
        <name>Mg(2+)</name>
        <dbReference type="ChEBI" id="CHEBI:18420"/>
    </cofactor>
</comment>
<accession>A0A9P0AYJ6</accession>
<keyword evidence="10" id="KW-0943">RNA-mediated gene silencing</keyword>
<keyword evidence="7" id="KW-0479">Metal-binding</keyword>
<keyword evidence="15" id="KW-1185">Reference proteome</keyword>
<dbReference type="GO" id="GO:0030422">
    <property type="term" value="P:siRNA processing"/>
    <property type="evidence" value="ECO:0007669"/>
    <property type="project" value="TreeGrafter"/>
</dbReference>
<evidence type="ECO:0000256" key="10">
    <source>
        <dbReference type="ARBA" id="ARBA00023158"/>
    </source>
</evidence>
<evidence type="ECO:0000256" key="3">
    <source>
        <dbReference type="ARBA" id="ARBA00021330"/>
    </source>
</evidence>
<dbReference type="GO" id="GO:0005737">
    <property type="term" value="C:cytoplasm"/>
    <property type="evidence" value="ECO:0007669"/>
    <property type="project" value="TreeGrafter"/>
</dbReference>
<dbReference type="SUPFAM" id="SSF53335">
    <property type="entry name" value="S-adenosyl-L-methionine-dependent methyltransferases"/>
    <property type="match status" value="1"/>
</dbReference>
<dbReference type="Gene3D" id="3.40.50.150">
    <property type="entry name" value="Vaccinia Virus protein VP39"/>
    <property type="match status" value="1"/>
</dbReference>
<dbReference type="InterPro" id="IPR026610">
    <property type="entry name" value="Hen1"/>
</dbReference>
<protein>
    <recommendedName>
        <fullName evidence="3">Small RNA 2'-O-methyltransferase</fullName>
        <ecNumber evidence="11">2.1.1.386</ecNumber>
    </recommendedName>
</protein>
<dbReference type="EMBL" id="OV121134">
    <property type="protein sequence ID" value="CAH0553317.1"/>
    <property type="molecule type" value="Genomic_DNA"/>
</dbReference>
<dbReference type="GO" id="GO:0003723">
    <property type="term" value="F:RNA binding"/>
    <property type="evidence" value="ECO:0007669"/>
    <property type="project" value="UniProtKB-KW"/>
</dbReference>
<name>A0A9P0AYJ6_BRAAE</name>
<keyword evidence="6" id="KW-0949">S-adenosyl-L-methionine</keyword>
<evidence type="ECO:0000313" key="15">
    <source>
        <dbReference type="Proteomes" id="UP001154078"/>
    </source>
</evidence>
<evidence type="ECO:0000256" key="6">
    <source>
        <dbReference type="ARBA" id="ARBA00022691"/>
    </source>
</evidence>
<dbReference type="GO" id="GO:0046872">
    <property type="term" value="F:metal ion binding"/>
    <property type="evidence" value="ECO:0007669"/>
    <property type="project" value="UniProtKB-KW"/>
</dbReference>
<evidence type="ECO:0000256" key="8">
    <source>
        <dbReference type="ARBA" id="ARBA00022842"/>
    </source>
</evidence>
<keyword evidence="5" id="KW-0808">Transferase</keyword>
<comment type="catalytic activity">
    <reaction evidence="12">
        <text>small RNA 3'-end nucleotide + S-adenosyl-L-methionine = small RNA 3'-end 2'-O-methylnucleotide + S-adenosyl-L-homocysteine + H(+)</text>
        <dbReference type="Rhea" id="RHEA:37887"/>
        <dbReference type="Rhea" id="RHEA-COMP:10415"/>
        <dbReference type="Rhea" id="RHEA-COMP:10416"/>
        <dbReference type="ChEBI" id="CHEBI:15378"/>
        <dbReference type="ChEBI" id="CHEBI:57856"/>
        <dbReference type="ChEBI" id="CHEBI:59789"/>
        <dbReference type="ChEBI" id="CHEBI:74896"/>
        <dbReference type="ChEBI" id="CHEBI:74898"/>
        <dbReference type="EC" id="2.1.1.386"/>
    </reaction>
</comment>
<feature type="compositionally biased region" description="Acidic residues" evidence="13">
    <location>
        <begin position="476"/>
        <end position="488"/>
    </location>
</feature>
<dbReference type="AlphaFoldDB" id="A0A9P0AYJ6"/>
<dbReference type="InterPro" id="IPR029063">
    <property type="entry name" value="SAM-dependent_MTases_sf"/>
</dbReference>
<evidence type="ECO:0000313" key="14">
    <source>
        <dbReference type="EMBL" id="CAH0553317.1"/>
    </source>
</evidence>
<evidence type="ECO:0000256" key="2">
    <source>
        <dbReference type="ARBA" id="ARBA00009026"/>
    </source>
</evidence>
<evidence type="ECO:0000256" key="4">
    <source>
        <dbReference type="ARBA" id="ARBA00022603"/>
    </source>
</evidence>